<dbReference type="SUPFAM" id="SSF55781">
    <property type="entry name" value="GAF domain-like"/>
    <property type="match status" value="1"/>
</dbReference>
<proteinExistence type="predicted"/>
<sequence>MPILDPAFADRLSIALAAGRQEFITLLTAQFLALPGLRTATWLAILPDRSRTDRIGTSDPKVFPIGGFDIIRDDDPWCMRILGEKRPVVCNSPTEMFDFLPGEAQVLIDMGFTCNLSAPMIIDGETRGTVNILGDAGALTPETLAEVSRLLTIAALVFTFRDRKAA</sequence>
<dbReference type="Proteomes" id="UP001217476">
    <property type="component" value="Chromosome"/>
</dbReference>
<gene>
    <name evidence="2" type="ORF">P0Y65_06045</name>
</gene>
<dbReference type="Pfam" id="PF13185">
    <property type="entry name" value="GAF_2"/>
    <property type="match status" value="1"/>
</dbReference>
<evidence type="ECO:0000313" key="2">
    <source>
        <dbReference type="EMBL" id="WEK05816.1"/>
    </source>
</evidence>
<evidence type="ECO:0000313" key="3">
    <source>
        <dbReference type="Proteomes" id="UP001217476"/>
    </source>
</evidence>
<feature type="domain" description="GAF" evidence="1">
    <location>
        <begin position="20"/>
        <end position="157"/>
    </location>
</feature>
<accession>A0AAJ5VVS5</accession>
<dbReference type="EMBL" id="CP119312">
    <property type="protein sequence ID" value="WEK05816.1"/>
    <property type="molecule type" value="Genomic_DNA"/>
</dbReference>
<dbReference type="InterPro" id="IPR003018">
    <property type="entry name" value="GAF"/>
</dbReference>
<dbReference type="AlphaFoldDB" id="A0AAJ5VVS5"/>
<protein>
    <submittedName>
        <fullName evidence="2">GAF domain-containing protein</fullName>
    </submittedName>
</protein>
<evidence type="ECO:0000259" key="1">
    <source>
        <dbReference type="Pfam" id="PF13185"/>
    </source>
</evidence>
<organism evidence="2 3">
    <name type="scientific">Candidatus Devosia phytovorans</name>
    <dbReference type="NCBI Taxonomy" id="3121372"/>
    <lineage>
        <taxon>Bacteria</taxon>
        <taxon>Pseudomonadati</taxon>
        <taxon>Pseudomonadota</taxon>
        <taxon>Alphaproteobacteria</taxon>
        <taxon>Hyphomicrobiales</taxon>
        <taxon>Devosiaceae</taxon>
        <taxon>Devosia</taxon>
    </lineage>
</organism>
<reference evidence="2" key="1">
    <citation type="submission" date="2023-03" db="EMBL/GenBank/DDBJ databases">
        <title>Andean soil-derived lignocellulolytic bacterial consortium as a source of novel taxa and putative plastic-active enzymes.</title>
        <authorList>
            <person name="Diaz-Garcia L."/>
            <person name="Chuvochina M."/>
            <person name="Feuerriegel G."/>
            <person name="Bunk B."/>
            <person name="Sproer C."/>
            <person name="Streit W.R."/>
            <person name="Rodriguez L.M."/>
            <person name="Overmann J."/>
            <person name="Jimenez D.J."/>
        </authorList>
    </citation>
    <scope>NUCLEOTIDE SEQUENCE</scope>
    <source>
        <strain evidence="2">MAG 4196</strain>
    </source>
</reference>
<name>A0AAJ5VVS5_9HYPH</name>